<evidence type="ECO:0000259" key="1">
    <source>
        <dbReference type="Pfam" id="PF01609"/>
    </source>
</evidence>
<dbReference type="InterPro" id="IPR012337">
    <property type="entry name" value="RNaseH-like_sf"/>
</dbReference>
<dbReference type="NCBIfam" id="NF033591">
    <property type="entry name" value="transpos_IS4_2"/>
    <property type="match status" value="1"/>
</dbReference>
<dbReference type="GO" id="GO:0003677">
    <property type="term" value="F:DNA binding"/>
    <property type="evidence" value="ECO:0007669"/>
    <property type="project" value="InterPro"/>
</dbReference>
<dbReference type="GO" id="GO:0006313">
    <property type="term" value="P:DNA transposition"/>
    <property type="evidence" value="ECO:0007669"/>
    <property type="project" value="InterPro"/>
</dbReference>
<dbReference type="InterPro" id="IPR047658">
    <property type="entry name" value="IS4-like_transpos"/>
</dbReference>
<proteinExistence type="predicted"/>
<dbReference type="InterPro" id="IPR002559">
    <property type="entry name" value="Transposase_11"/>
</dbReference>
<name>A0A0K2ZCS6_9XANT</name>
<sequence>MRASQVLQRCLDSALSPMHALRRQTLLLAVESLLAGRRLVLIDLARSWLGAERIRAPLKRLDRLLSNPRLHVERERLYGGMVRWLVRSPTPVIAVDWCRLKGDGRWHLLRAAVPVGGRTLTLLEQVFPERELASPKAERRFLERLKALLPEHSRPILITDAGFRAPWCRTVERLGWQWITRLRHRTLVKPVEIPDRVDQWVPCRALYALTQVGKARDLGVFDVVRNEPIQARLVLHADQARGRRHMTVRGERRRDKQSRQHAQREAEPWLLMACKEMAHVNAGQVVAIYRRRMQIELGFRDLKSHRYGQAFEDSLSRKRERIETLLLLHALAMFVSWLAGMAAEPIDAQHKLNPYPTSRRLYCLLRLGQEALQRGWLERPLHAMLHALRQLPPEASQNMRFVT</sequence>
<evidence type="ECO:0000313" key="3">
    <source>
        <dbReference type="Proteomes" id="UP000046187"/>
    </source>
</evidence>
<accession>A0A0K2ZCS6</accession>
<reference evidence="3" key="1">
    <citation type="submission" date="2015-07" db="EMBL/GenBank/DDBJ databases">
        <authorList>
            <person name="Wibberg D."/>
        </authorList>
    </citation>
    <scope>NUCLEOTIDE SEQUENCE [LARGE SCALE GENOMIC DNA]</scope>
</reference>
<dbReference type="Pfam" id="PF01609">
    <property type="entry name" value="DDE_Tnp_1"/>
    <property type="match status" value="1"/>
</dbReference>
<feature type="domain" description="Transposase IS4-like" evidence="1">
    <location>
        <begin position="91"/>
        <end position="333"/>
    </location>
</feature>
<dbReference type="SUPFAM" id="SSF53098">
    <property type="entry name" value="Ribonuclease H-like"/>
    <property type="match status" value="1"/>
</dbReference>
<gene>
    <name evidence="2" type="ORF">XTALMG727_0492</name>
</gene>
<dbReference type="EMBL" id="CXOI01000006">
    <property type="protein sequence ID" value="CTP83033.1"/>
    <property type="molecule type" value="Genomic_DNA"/>
</dbReference>
<organism evidence="2 3">
    <name type="scientific">Xanthomonas graminis pv. arrhenatheri LMG 727</name>
    <dbReference type="NCBI Taxonomy" id="1195923"/>
    <lineage>
        <taxon>Bacteria</taxon>
        <taxon>Pseudomonadati</taxon>
        <taxon>Pseudomonadota</taxon>
        <taxon>Gammaproteobacteria</taxon>
        <taxon>Lysobacterales</taxon>
        <taxon>Lysobacteraceae</taxon>
        <taxon>Xanthomonas</taxon>
        <taxon>Xanthomonas translucens group</taxon>
        <taxon>Xanthomonas graminis</taxon>
    </lineage>
</organism>
<keyword evidence="3" id="KW-1185">Reference proteome</keyword>
<dbReference type="RefSeq" id="WP_053834105.1">
    <property type="nucleotide sequence ID" value="NZ_CXOI01000006.1"/>
</dbReference>
<dbReference type="Proteomes" id="UP000046187">
    <property type="component" value="Unassembled WGS sequence"/>
</dbReference>
<dbReference type="PANTHER" id="PTHR35404:SF8">
    <property type="entry name" value="TRANSPOSASE OF TN10"/>
    <property type="match status" value="1"/>
</dbReference>
<evidence type="ECO:0000313" key="2">
    <source>
        <dbReference type="EMBL" id="CTP83033.1"/>
    </source>
</evidence>
<dbReference type="GO" id="GO:0004803">
    <property type="term" value="F:transposase activity"/>
    <property type="evidence" value="ECO:0007669"/>
    <property type="project" value="InterPro"/>
</dbReference>
<protein>
    <submittedName>
        <fullName evidence="2">IS1481 transposase</fullName>
    </submittedName>
</protein>
<dbReference type="AlphaFoldDB" id="A0A0K2ZCS6"/>
<dbReference type="PANTHER" id="PTHR35404">
    <property type="entry name" value="TRANSPOSASE OF TN10"/>
    <property type="match status" value="1"/>
</dbReference>